<dbReference type="Proteomes" id="UP000480929">
    <property type="component" value="Unassembled WGS sequence"/>
</dbReference>
<protein>
    <submittedName>
        <fullName evidence="1">Cof-type HAD-IIB family hydrolase</fullName>
    </submittedName>
</protein>
<dbReference type="SFLD" id="SFLDG01140">
    <property type="entry name" value="C2.B:_Phosphomannomutase_and_P"/>
    <property type="match status" value="1"/>
</dbReference>
<proteinExistence type="predicted"/>
<dbReference type="PANTHER" id="PTHR10000">
    <property type="entry name" value="PHOSPHOSERINE PHOSPHATASE"/>
    <property type="match status" value="1"/>
</dbReference>
<dbReference type="SUPFAM" id="SSF56784">
    <property type="entry name" value="HAD-like"/>
    <property type="match status" value="1"/>
</dbReference>
<evidence type="ECO:0000313" key="1">
    <source>
        <dbReference type="EMBL" id="MSA88907.1"/>
    </source>
</evidence>
<dbReference type="GO" id="GO:0000287">
    <property type="term" value="F:magnesium ion binding"/>
    <property type="evidence" value="ECO:0007669"/>
    <property type="project" value="TreeGrafter"/>
</dbReference>
<name>A0A6N7S4T9_9FIRM</name>
<gene>
    <name evidence="2" type="ORF">GKD88_04900</name>
    <name evidence="1" type="ORF">GKE08_06170</name>
</gene>
<dbReference type="InterPro" id="IPR023214">
    <property type="entry name" value="HAD_sf"/>
</dbReference>
<dbReference type="EMBL" id="WKPJ01000006">
    <property type="protein sequence ID" value="MSA88907.1"/>
    <property type="molecule type" value="Genomic_DNA"/>
</dbReference>
<sequence length="285" mass="32585">MERSTRLVICDVDGTLVGNNRMLSPAARQVIDQLRQQGIYFGIASGRPVSEVETLLERWQIQEPFDVVIGMNGAELWDGIQGDFSDYFKLKPEWIKEIMELMAPFDLNACIYKDEGMLCQREDEMTLQSVRRSGKKIQIAQSNEEFYAQANAKIMFRTTPDRLDAAEKYAKEHPSSFYKAFRTGPFILEFADRRISKAYALKKFCEKHHFQMEEVLAFGDTSNDNEMLKASGWGVCLCNGSEDTKAAANAITEKSNNEDGFAWYMKQHFFNGGIEESQLKYDLHG</sequence>
<organism evidence="1 3">
    <name type="scientific">Holdemania massiliensis</name>
    <dbReference type="NCBI Taxonomy" id="1468449"/>
    <lineage>
        <taxon>Bacteria</taxon>
        <taxon>Bacillati</taxon>
        <taxon>Bacillota</taxon>
        <taxon>Erysipelotrichia</taxon>
        <taxon>Erysipelotrichales</taxon>
        <taxon>Erysipelotrichaceae</taxon>
        <taxon>Holdemania</taxon>
    </lineage>
</organism>
<dbReference type="GO" id="GO:0005829">
    <property type="term" value="C:cytosol"/>
    <property type="evidence" value="ECO:0007669"/>
    <property type="project" value="TreeGrafter"/>
</dbReference>
<dbReference type="InterPro" id="IPR036412">
    <property type="entry name" value="HAD-like_sf"/>
</dbReference>
<accession>A0A6N7S4T9</accession>
<evidence type="ECO:0000313" key="2">
    <source>
        <dbReference type="EMBL" id="MSC32454.1"/>
    </source>
</evidence>
<comment type="caution">
    <text evidence="1">The sequence shown here is derived from an EMBL/GenBank/DDBJ whole genome shotgun (WGS) entry which is preliminary data.</text>
</comment>
<keyword evidence="4" id="KW-1185">Reference proteome</keyword>
<dbReference type="Gene3D" id="3.40.50.1000">
    <property type="entry name" value="HAD superfamily/HAD-like"/>
    <property type="match status" value="1"/>
</dbReference>
<dbReference type="Pfam" id="PF08282">
    <property type="entry name" value="Hydrolase_3"/>
    <property type="match status" value="1"/>
</dbReference>
<dbReference type="PANTHER" id="PTHR10000:SF8">
    <property type="entry name" value="HAD SUPERFAMILY HYDROLASE-LIKE, TYPE 3"/>
    <property type="match status" value="1"/>
</dbReference>
<evidence type="ECO:0000313" key="4">
    <source>
        <dbReference type="Proteomes" id="UP000480929"/>
    </source>
</evidence>
<dbReference type="InterPro" id="IPR006379">
    <property type="entry name" value="HAD-SF_hydro_IIB"/>
</dbReference>
<dbReference type="InterPro" id="IPR000150">
    <property type="entry name" value="Cof"/>
</dbReference>
<dbReference type="SFLD" id="SFLDS00003">
    <property type="entry name" value="Haloacid_Dehalogenase"/>
    <property type="match status" value="1"/>
</dbReference>
<dbReference type="NCBIfam" id="TIGR00099">
    <property type="entry name" value="Cof-subfamily"/>
    <property type="match status" value="1"/>
</dbReference>
<dbReference type="Proteomes" id="UP000433575">
    <property type="component" value="Unassembled WGS sequence"/>
</dbReference>
<dbReference type="NCBIfam" id="TIGR01484">
    <property type="entry name" value="HAD-SF-IIB"/>
    <property type="match status" value="1"/>
</dbReference>
<reference evidence="3 4" key="1">
    <citation type="journal article" date="2019" name="Nat. Med.">
        <title>A library of human gut bacterial isolates paired with longitudinal multiomics data enables mechanistic microbiome research.</title>
        <authorList>
            <person name="Poyet M."/>
            <person name="Groussin M."/>
            <person name="Gibbons S.M."/>
            <person name="Avila-Pacheco J."/>
            <person name="Jiang X."/>
            <person name="Kearney S.M."/>
            <person name="Perrotta A.R."/>
            <person name="Berdy B."/>
            <person name="Zhao S."/>
            <person name="Lieberman T.D."/>
            <person name="Swanson P.K."/>
            <person name="Smith M."/>
            <person name="Roesemann S."/>
            <person name="Alexander J.E."/>
            <person name="Rich S.A."/>
            <person name="Livny J."/>
            <person name="Vlamakis H."/>
            <person name="Clish C."/>
            <person name="Bullock K."/>
            <person name="Deik A."/>
            <person name="Scott J."/>
            <person name="Pierce K.A."/>
            <person name="Xavier R.J."/>
            <person name="Alm E.J."/>
        </authorList>
    </citation>
    <scope>NUCLEOTIDE SEQUENCE [LARGE SCALE GENOMIC DNA]</scope>
    <source>
        <strain evidence="1 3">BIOML-A4</strain>
        <strain evidence="2 4">BIOML-A5</strain>
    </source>
</reference>
<keyword evidence="1" id="KW-0378">Hydrolase</keyword>
<dbReference type="RefSeq" id="WP_279193791.1">
    <property type="nucleotide sequence ID" value="NZ_CALJPI010000008.1"/>
</dbReference>
<dbReference type="AlphaFoldDB" id="A0A6N7S4T9"/>
<dbReference type="EMBL" id="WKPI01000005">
    <property type="protein sequence ID" value="MSC32454.1"/>
    <property type="molecule type" value="Genomic_DNA"/>
</dbReference>
<dbReference type="GO" id="GO:0016791">
    <property type="term" value="F:phosphatase activity"/>
    <property type="evidence" value="ECO:0007669"/>
    <property type="project" value="TreeGrafter"/>
</dbReference>
<evidence type="ECO:0000313" key="3">
    <source>
        <dbReference type="Proteomes" id="UP000433575"/>
    </source>
</evidence>
<dbReference type="Gene3D" id="3.30.1240.10">
    <property type="match status" value="1"/>
</dbReference>